<dbReference type="PRINTS" id="PR00080">
    <property type="entry name" value="SDRFAMILY"/>
</dbReference>
<dbReference type="Pfam" id="PF00106">
    <property type="entry name" value="adh_short"/>
    <property type="match status" value="1"/>
</dbReference>
<dbReference type="Gene3D" id="3.40.50.720">
    <property type="entry name" value="NAD(P)-binding Rossmann-like Domain"/>
    <property type="match status" value="1"/>
</dbReference>
<organism evidence="5 6">
    <name type="scientific">Novosphingobium album</name>
    <name type="common">ex Hu et al. 2023</name>
    <dbReference type="NCBI Taxonomy" id="2930093"/>
    <lineage>
        <taxon>Bacteria</taxon>
        <taxon>Pseudomonadati</taxon>
        <taxon>Pseudomonadota</taxon>
        <taxon>Alphaproteobacteria</taxon>
        <taxon>Sphingomonadales</taxon>
        <taxon>Sphingomonadaceae</taxon>
        <taxon>Novosphingobium</taxon>
    </lineage>
</organism>
<evidence type="ECO:0000313" key="6">
    <source>
        <dbReference type="Proteomes" id="UP001162880"/>
    </source>
</evidence>
<reference evidence="5" key="1">
    <citation type="submission" date="2022-03" db="EMBL/GenBank/DDBJ databases">
        <title>Identification of a novel bacterium isolated from mangrove sediments.</title>
        <authorList>
            <person name="Pan X."/>
        </authorList>
    </citation>
    <scope>NUCLEOTIDE SEQUENCE</scope>
    <source>
        <strain evidence="5">B2580</strain>
    </source>
</reference>
<evidence type="ECO:0000256" key="2">
    <source>
        <dbReference type="ARBA" id="ARBA00023002"/>
    </source>
</evidence>
<dbReference type="InterPro" id="IPR002347">
    <property type="entry name" value="SDR_fam"/>
</dbReference>
<comment type="caution">
    <text evidence="5">The sequence shown here is derived from an EMBL/GenBank/DDBJ whole genome shotgun (WGS) entry which is preliminary data.</text>
</comment>
<dbReference type="InterPro" id="IPR057326">
    <property type="entry name" value="KR_dom"/>
</dbReference>
<protein>
    <submittedName>
        <fullName evidence="5">SDR family NAD(P)-dependent oxidoreductase</fullName>
    </submittedName>
</protein>
<accession>A0ABT0B626</accession>
<dbReference type="Proteomes" id="UP001162880">
    <property type="component" value="Unassembled WGS sequence"/>
</dbReference>
<dbReference type="PANTHER" id="PTHR44196">
    <property type="entry name" value="DEHYDROGENASE/REDUCTASE SDR FAMILY MEMBER 7B"/>
    <property type="match status" value="1"/>
</dbReference>
<dbReference type="SMART" id="SM00822">
    <property type="entry name" value="PKS_KR"/>
    <property type="match status" value="1"/>
</dbReference>
<evidence type="ECO:0000313" key="5">
    <source>
        <dbReference type="EMBL" id="MCJ2180254.1"/>
    </source>
</evidence>
<keyword evidence="6" id="KW-1185">Reference proteome</keyword>
<dbReference type="PRINTS" id="PR00081">
    <property type="entry name" value="GDHRDH"/>
</dbReference>
<sequence>MAGVLSGKVALVTGASSGIGEAIAITLGQAGAKVVLSARRAERLAAVAAHIEADGGSVCVIPGDVTDEAVAARTVAETVSRCGRLDILVNSAGIIQAGSARHADMDEWRHVMDVNFFGIVHSCKAALEPMLAQGCGDIVNISSTSGRRTAKLFGAYSPSKFAVNSYSEALRQEVGASGIRVCVVEPGATESECAENISDPEWREKMREHVSKPGALKAQDIADAVKMVLELPPRANVSEILVRPTIDAAAQF</sequence>
<evidence type="ECO:0000259" key="4">
    <source>
        <dbReference type="SMART" id="SM00822"/>
    </source>
</evidence>
<name>A0ABT0B626_9SPHN</name>
<dbReference type="PANTHER" id="PTHR44196:SF1">
    <property type="entry name" value="DEHYDROGENASE_REDUCTASE SDR FAMILY MEMBER 7B"/>
    <property type="match status" value="1"/>
</dbReference>
<dbReference type="EMBL" id="JALHLE010000030">
    <property type="protein sequence ID" value="MCJ2180254.1"/>
    <property type="molecule type" value="Genomic_DNA"/>
</dbReference>
<keyword evidence="2" id="KW-0560">Oxidoreductase</keyword>
<evidence type="ECO:0000256" key="3">
    <source>
        <dbReference type="RuleBase" id="RU000363"/>
    </source>
</evidence>
<dbReference type="InterPro" id="IPR036291">
    <property type="entry name" value="NAD(P)-bd_dom_sf"/>
</dbReference>
<dbReference type="RefSeq" id="WP_243995687.1">
    <property type="nucleotide sequence ID" value="NZ_JALHLE010000030.1"/>
</dbReference>
<evidence type="ECO:0000256" key="1">
    <source>
        <dbReference type="ARBA" id="ARBA00006484"/>
    </source>
</evidence>
<comment type="similarity">
    <text evidence="1 3">Belongs to the short-chain dehydrogenases/reductases (SDR) family.</text>
</comment>
<proteinExistence type="inferred from homology"/>
<feature type="domain" description="Ketoreductase" evidence="4">
    <location>
        <begin position="8"/>
        <end position="191"/>
    </location>
</feature>
<gene>
    <name evidence="5" type="ORF">MTR64_16905</name>
</gene>
<dbReference type="SUPFAM" id="SSF51735">
    <property type="entry name" value="NAD(P)-binding Rossmann-fold domains"/>
    <property type="match status" value="1"/>
</dbReference>